<dbReference type="RefSeq" id="WP_326567692.1">
    <property type="nucleotide sequence ID" value="NZ_CP142149.1"/>
</dbReference>
<dbReference type="EMBL" id="CP142149">
    <property type="protein sequence ID" value="WSE28693.1"/>
    <property type="molecule type" value="Genomic_DNA"/>
</dbReference>
<dbReference type="Pfam" id="PF13560">
    <property type="entry name" value="HTH_31"/>
    <property type="match status" value="1"/>
</dbReference>
<evidence type="ECO:0000313" key="2">
    <source>
        <dbReference type="EMBL" id="WSE28693.1"/>
    </source>
</evidence>
<dbReference type="SUPFAM" id="SSF47413">
    <property type="entry name" value="lambda repressor-like DNA-binding domains"/>
    <property type="match status" value="1"/>
</dbReference>
<dbReference type="Proteomes" id="UP001330812">
    <property type="component" value="Chromosome"/>
</dbReference>
<organism evidence="2 3">
    <name type="scientific">Amycolatopsis rhabdoformis</name>
    <dbReference type="NCBI Taxonomy" id="1448059"/>
    <lineage>
        <taxon>Bacteria</taxon>
        <taxon>Bacillati</taxon>
        <taxon>Actinomycetota</taxon>
        <taxon>Actinomycetes</taxon>
        <taxon>Pseudonocardiales</taxon>
        <taxon>Pseudonocardiaceae</taxon>
        <taxon>Amycolatopsis</taxon>
    </lineage>
</organism>
<keyword evidence="3" id="KW-1185">Reference proteome</keyword>
<gene>
    <name evidence="2" type="ORF">VSH64_38620</name>
</gene>
<dbReference type="SMART" id="SM00530">
    <property type="entry name" value="HTH_XRE"/>
    <property type="match status" value="1"/>
</dbReference>
<dbReference type="InterPro" id="IPR010982">
    <property type="entry name" value="Lambda_DNA-bd_dom_sf"/>
</dbReference>
<dbReference type="PROSITE" id="PS50943">
    <property type="entry name" value="HTH_CROC1"/>
    <property type="match status" value="1"/>
</dbReference>
<dbReference type="CDD" id="cd00093">
    <property type="entry name" value="HTH_XRE"/>
    <property type="match status" value="1"/>
</dbReference>
<dbReference type="Gene3D" id="1.10.260.40">
    <property type="entry name" value="lambda repressor-like DNA-binding domains"/>
    <property type="match status" value="1"/>
</dbReference>
<feature type="domain" description="HTH cro/C1-type" evidence="1">
    <location>
        <begin position="20"/>
        <end position="74"/>
    </location>
</feature>
<dbReference type="InterPro" id="IPR001387">
    <property type="entry name" value="Cro/C1-type_HTH"/>
</dbReference>
<accession>A0ABZ1I2U4</accession>
<dbReference type="Pfam" id="PF19054">
    <property type="entry name" value="DUF5753"/>
    <property type="match status" value="1"/>
</dbReference>
<name>A0ABZ1I2U4_9PSEU</name>
<protein>
    <submittedName>
        <fullName evidence="2">Helix-turn-helix transcriptional regulator</fullName>
    </submittedName>
</protein>
<evidence type="ECO:0000313" key="3">
    <source>
        <dbReference type="Proteomes" id="UP001330812"/>
    </source>
</evidence>
<dbReference type="InterPro" id="IPR043917">
    <property type="entry name" value="DUF5753"/>
</dbReference>
<reference evidence="2 3" key="1">
    <citation type="journal article" date="2015" name="Int. J. Syst. Evol. Microbiol.">
        <title>Amycolatopsis rhabdoformis sp. nov., an actinomycete isolated from a tropical forest soil.</title>
        <authorList>
            <person name="Souza W.R."/>
            <person name="Silva R.E."/>
            <person name="Goodfellow M."/>
            <person name="Busarakam K."/>
            <person name="Figueiro F.S."/>
            <person name="Ferreira D."/>
            <person name="Rodrigues-Filho E."/>
            <person name="Moraes L.A.B."/>
            <person name="Zucchi T.D."/>
        </authorList>
    </citation>
    <scope>NUCLEOTIDE SEQUENCE [LARGE SCALE GENOMIC DNA]</scope>
    <source>
        <strain evidence="2 3">NCIMB 14900</strain>
    </source>
</reference>
<evidence type="ECO:0000259" key="1">
    <source>
        <dbReference type="PROSITE" id="PS50943"/>
    </source>
</evidence>
<proteinExistence type="predicted"/>
<sequence length="303" mass="34444">MAGTTERDTTAREREIGDELRRLRVRADLTAADLSKRVGFSASKISRMESGARGVTEIDATLFAANCGASRAEVLRLVRLINEVDDGYRLRLLREQMQLMISSETAASEIINYESQLIPGLLQTEGYARAVFHWLGKFTGEMGEAAVRKRLDRQKFLRRPNPPRFVTYIHEEVLRAPVAEPEVMHDQILHLLFASSEPQSVLRVIPTDRCPAGVFGPAFRLLKYPNHKPVVYVENQFTSLYIESPEDLDQYRYVLEKVKGFALDADRSREFLATVASDHEKNRSRLFGSPVEPVRRGQESLHE</sequence>